<protein>
    <submittedName>
        <fullName evidence="1">STN domain-containing protein</fullName>
    </submittedName>
</protein>
<comment type="caution">
    <text evidence="1">The sequence shown here is derived from an EMBL/GenBank/DDBJ whole genome shotgun (WGS) entry which is preliminary data.</text>
</comment>
<sequence length="91" mass="10446">RFVYSSDINLERPYIGGRPDASENTVESGSAEGLEAALDRVFRGTGISWKKRRRYIMLGLEPPVEVRDSIRTMAARERTTCFFWTESLCIR</sequence>
<dbReference type="Proteomes" id="UP000823660">
    <property type="component" value="Unassembled WGS sequence"/>
</dbReference>
<reference evidence="1" key="1">
    <citation type="submission" date="2020-10" db="EMBL/GenBank/DDBJ databases">
        <authorList>
            <person name="Gilroy R."/>
        </authorList>
    </citation>
    <scope>NUCLEOTIDE SEQUENCE</scope>
    <source>
        <strain evidence="1">B1-15692</strain>
    </source>
</reference>
<evidence type="ECO:0000313" key="1">
    <source>
        <dbReference type="EMBL" id="MBO8467670.1"/>
    </source>
</evidence>
<proteinExistence type="predicted"/>
<dbReference type="EMBL" id="JADIMH010000046">
    <property type="protein sequence ID" value="MBO8467670.1"/>
    <property type="molecule type" value="Genomic_DNA"/>
</dbReference>
<reference evidence="1" key="2">
    <citation type="journal article" date="2021" name="PeerJ">
        <title>Extensive microbial diversity within the chicken gut microbiome revealed by metagenomics and culture.</title>
        <authorList>
            <person name="Gilroy R."/>
            <person name="Ravi A."/>
            <person name="Getino M."/>
            <person name="Pursley I."/>
            <person name="Horton D.L."/>
            <person name="Alikhan N.F."/>
            <person name="Baker D."/>
            <person name="Gharbi K."/>
            <person name="Hall N."/>
            <person name="Watson M."/>
            <person name="Adriaenssens E.M."/>
            <person name="Foster-Nyarko E."/>
            <person name="Jarju S."/>
            <person name="Secka A."/>
            <person name="Antonio M."/>
            <person name="Oren A."/>
            <person name="Chaudhuri R.R."/>
            <person name="La Ragione R."/>
            <person name="Hildebrand F."/>
            <person name="Pallen M.J."/>
        </authorList>
    </citation>
    <scope>NUCLEOTIDE SEQUENCE</scope>
    <source>
        <strain evidence="1">B1-15692</strain>
    </source>
</reference>
<evidence type="ECO:0000313" key="2">
    <source>
        <dbReference type="Proteomes" id="UP000823660"/>
    </source>
</evidence>
<gene>
    <name evidence="1" type="ORF">IAB99_07900</name>
</gene>
<dbReference type="AlphaFoldDB" id="A0A9D9I8H4"/>
<feature type="non-terminal residue" evidence="1">
    <location>
        <position position="1"/>
    </location>
</feature>
<name>A0A9D9I8H4_9BACT</name>
<accession>A0A9D9I8H4</accession>
<organism evidence="1 2">
    <name type="scientific">Candidatus Cryptobacteroides faecipullorum</name>
    <dbReference type="NCBI Taxonomy" id="2840764"/>
    <lineage>
        <taxon>Bacteria</taxon>
        <taxon>Pseudomonadati</taxon>
        <taxon>Bacteroidota</taxon>
        <taxon>Bacteroidia</taxon>
        <taxon>Bacteroidales</taxon>
        <taxon>Candidatus Cryptobacteroides</taxon>
    </lineage>
</organism>